<feature type="domain" description="Sporulation initiation phosphotransferase B C-terminal" evidence="4">
    <location>
        <begin position="59"/>
        <end position="159"/>
    </location>
</feature>
<feature type="domain" description="SpoOB alpha-helical" evidence="5">
    <location>
        <begin position="4"/>
        <end position="56"/>
    </location>
</feature>
<dbReference type="Proteomes" id="UP000658382">
    <property type="component" value="Unassembled WGS sequence"/>
</dbReference>
<dbReference type="Pfam" id="PF14689">
    <property type="entry name" value="SPOB_a"/>
    <property type="match status" value="1"/>
</dbReference>
<comment type="caution">
    <text evidence="6">The sequence shown here is derived from an EMBL/GenBank/DDBJ whole genome shotgun (WGS) entry which is preliminary data.</text>
</comment>
<evidence type="ECO:0000256" key="2">
    <source>
        <dbReference type="ARBA" id="ARBA00022679"/>
    </source>
</evidence>
<dbReference type="Pfam" id="PF14682">
    <property type="entry name" value="SPOB_ab"/>
    <property type="match status" value="1"/>
</dbReference>
<dbReference type="GO" id="GO:0000155">
    <property type="term" value="F:phosphorelay sensor kinase activity"/>
    <property type="evidence" value="ECO:0007669"/>
    <property type="project" value="InterPro"/>
</dbReference>
<proteinExistence type="predicted"/>
<evidence type="ECO:0000259" key="4">
    <source>
        <dbReference type="Pfam" id="PF14682"/>
    </source>
</evidence>
<dbReference type="RefSeq" id="WP_188631303.1">
    <property type="nucleotide sequence ID" value="NZ_BMNQ01000002.1"/>
</dbReference>
<dbReference type="InterPro" id="IPR039506">
    <property type="entry name" value="SPOB_a"/>
</dbReference>
<accession>A0A917PM38</accession>
<dbReference type="EMBL" id="BMNQ01000002">
    <property type="protein sequence ID" value="GGJ84058.1"/>
    <property type="molecule type" value="Genomic_DNA"/>
</dbReference>
<dbReference type="InterPro" id="IPR016120">
    <property type="entry name" value="Sig_transdc_His_kin_SpoOB"/>
</dbReference>
<dbReference type="SUPFAM" id="SSF55890">
    <property type="entry name" value="Sporulation response regulatory protein Spo0B"/>
    <property type="match status" value="1"/>
</dbReference>
<keyword evidence="7" id="KW-1185">Reference proteome</keyword>
<dbReference type="InterPro" id="IPR037100">
    <property type="entry name" value="Spo0B_C_sf"/>
</dbReference>
<dbReference type="Gene3D" id="1.10.287.130">
    <property type="match status" value="1"/>
</dbReference>
<protein>
    <recommendedName>
        <fullName evidence="8">SpoOB alpha-helical domain-containing protein</fullName>
    </recommendedName>
</protein>
<reference evidence="6" key="2">
    <citation type="submission" date="2020-09" db="EMBL/GenBank/DDBJ databases">
        <authorList>
            <person name="Sun Q."/>
            <person name="Ohkuma M."/>
        </authorList>
    </citation>
    <scope>NUCLEOTIDE SEQUENCE</scope>
    <source>
        <strain evidence="6">JCM 12580</strain>
    </source>
</reference>
<organism evidence="6 7">
    <name type="scientific">Lentibacillus kapialis</name>
    <dbReference type="NCBI Taxonomy" id="340214"/>
    <lineage>
        <taxon>Bacteria</taxon>
        <taxon>Bacillati</taxon>
        <taxon>Bacillota</taxon>
        <taxon>Bacilli</taxon>
        <taxon>Bacillales</taxon>
        <taxon>Bacillaceae</taxon>
        <taxon>Lentibacillus</taxon>
    </lineage>
</organism>
<keyword evidence="1" id="KW-0597">Phosphoprotein</keyword>
<dbReference type="InterPro" id="IPR016122">
    <property type="entry name" value="SpoOB_C"/>
</dbReference>
<evidence type="ECO:0000256" key="3">
    <source>
        <dbReference type="ARBA" id="ARBA00022777"/>
    </source>
</evidence>
<name>A0A917PM38_9BACI</name>
<evidence type="ECO:0000256" key="1">
    <source>
        <dbReference type="ARBA" id="ARBA00022553"/>
    </source>
</evidence>
<keyword evidence="3" id="KW-0418">Kinase</keyword>
<evidence type="ECO:0000313" key="6">
    <source>
        <dbReference type="EMBL" id="GGJ84058.1"/>
    </source>
</evidence>
<sequence>MNETDVIQMLRHYRHDLMNHLQIVQGYLSMGKIEEAQKKLRNYTEELQEERKLVNLDAPRFALYILQFYFLHTNFRLTYHIRTVAENLQSVDELLAEQCEKIMERIVMSSDAMQLYELDILLYDADQDMIEVDFTLNGKIPDVQAFTKSIENIVGDVTIQHQDNEVKCRVRIP</sequence>
<dbReference type="Gene3D" id="3.30.565.30">
    <property type="entry name" value="Sporulation initiation phosphotransferase B (SpoOB), C-terminal domain"/>
    <property type="match status" value="1"/>
</dbReference>
<reference evidence="6" key="1">
    <citation type="journal article" date="2014" name="Int. J. Syst. Evol. Microbiol.">
        <title>Complete genome sequence of Corynebacterium casei LMG S-19264T (=DSM 44701T), isolated from a smear-ripened cheese.</title>
        <authorList>
            <consortium name="US DOE Joint Genome Institute (JGI-PGF)"/>
            <person name="Walter F."/>
            <person name="Albersmeier A."/>
            <person name="Kalinowski J."/>
            <person name="Ruckert C."/>
        </authorList>
    </citation>
    <scope>NUCLEOTIDE SEQUENCE</scope>
    <source>
        <strain evidence="6">JCM 12580</strain>
    </source>
</reference>
<evidence type="ECO:0000313" key="7">
    <source>
        <dbReference type="Proteomes" id="UP000658382"/>
    </source>
</evidence>
<keyword evidence="2" id="KW-0808">Transferase</keyword>
<evidence type="ECO:0000259" key="5">
    <source>
        <dbReference type="Pfam" id="PF14689"/>
    </source>
</evidence>
<evidence type="ECO:0008006" key="8">
    <source>
        <dbReference type="Google" id="ProtNLM"/>
    </source>
</evidence>
<gene>
    <name evidence="6" type="ORF">GCM10007063_03190</name>
</gene>
<dbReference type="AlphaFoldDB" id="A0A917PM38"/>